<keyword evidence="9" id="KW-0645">Protease</keyword>
<accession>A0ABY4QZP8</accession>
<keyword evidence="10" id="KW-1185">Reference proteome</keyword>
<keyword evidence="5 7" id="KW-1133">Transmembrane helix</keyword>
<dbReference type="PANTHER" id="PTHR43731:SF14">
    <property type="entry name" value="PRESENILIN-ASSOCIATED RHOMBOID-LIKE PROTEIN, MITOCHONDRIAL"/>
    <property type="match status" value="1"/>
</dbReference>
<reference evidence="9" key="1">
    <citation type="journal article" date="2018" name="Int. J. Syst. Evol. Microbiol.">
        <title>Jatrophihabitans telluris sp. nov., isolated from sediment soil of lava forest wetlands and the emended description of the genus Jatrophihabitans.</title>
        <authorList>
            <person name="Lee K.C."/>
            <person name="Suh M.K."/>
            <person name="Eom M.K."/>
            <person name="Kim K.K."/>
            <person name="Kim J.S."/>
            <person name="Kim D.S."/>
            <person name="Ko S.H."/>
            <person name="Shin Y.K."/>
            <person name="Lee J.S."/>
        </authorList>
    </citation>
    <scope>NUCLEOTIDE SEQUENCE</scope>
    <source>
        <strain evidence="9">N237</strain>
    </source>
</reference>
<proteinExistence type="inferred from homology"/>
<dbReference type="PANTHER" id="PTHR43731">
    <property type="entry name" value="RHOMBOID PROTEASE"/>
    <property type="match status" value="1"/>
</dbReference>
<dbReference type="EMBL" id="CP097332">
    <property type="protein sequence ID" value="UQX88572.1"/>
    <property type="molecule type" value="Genomic_DNA"/>
</dbReference>
<keyword evidence="6 7" id="KW-0472">Membrane</keyword>
<dbReference type="RefSeq" id="WP_249772203.1">
    <property type="nucleotide sequence ID" value="NZ_CP097332.1"/>
</dbReference>
<dbReference type="InterPro" id="IPR022764">
    <property type="entry name" value="Peptidase_S54_rhomboid_dom"/>
</dbReference>
<feature type="transmembrane region" description="Helical" evidence="7">
    <location>
        <begin position="224"/>
        <end position="242"/>
    </location>
</feature>
<evidence type="ECO:0000313" key="9">
    <source>
        <dbReference type="EMBL" id="UQX88572.1"/>
    </source>
</evidence>
<reference evidence="9" key="2">
    <citation type="submission" date="2022-05" db="EMBL/GenBank/DDBJ databases">
        <authorList>
            <person name="Kim J.-S."/>
            <person name="Lee K."/>
            <person name="Suh M."/>
            <person name="Eom M."/>
            <person name="Kim J.-S."/>
            <person name="Kim D.-S."/>
            <person name="Ko S.-H."/>
            <person name="Shin Y."/>
            <person name="Lee J.-S."/>
        </authorList>
    </citation>
    <scope>NUCLEOTIDE SEQUENCE</scope>
    <source>
        <strain evidence="9">N237</strain>
    </source>
</reference>
<dbReference type="SUPFAM" id="SSF144091">
    <property type="entry name" value="Rhomboid-like"/>
    <property type="match status" value="1"/>
</dbReference>
<evidence type="ECO:0000256" key="3">
    <source>
        <dbReference type="ARBA" id="ARBA00022692"/>
    </source>
</evidence>
<evidence type="ECO:0000256" key="5">
    <source>
        <dbReference type="ARBA" id="ARBA00022989"/>
    </source>
</evidence>
<dbReference type="GO" id="GO:0006508">
    <property type="term" value="P:proteolysis"/>
    <property type="evidence" value="ECO:0007669"/>
    <property type="project" value="UniProtKB-KW"/>
</dbReference>
<evidence type="ECO:0000259" key="8">
    <source>
        <dbReference type="Pfam" id="PF01694"/>
    </source>
</evidence>
<sequence length="298" mass="31623">MKAGQASVRSARTLFGSRAGSGATVPTVTYALIAVNVAVYILTAVQANGNFVDNYTGSLFQKWEMWPDGVAYNHQWVRLVTSAFLHYGPLHILLNMWALYVVGPGLERAMGWWRYLAVYLLAALGGSVATMLFAAPAGGSVGASGAIFGLFAAAWLLQRVTRMDTRPLTITIVVNFVFTFSIPQISKTGHVGGFVIGGLATVALLGWTTRAMSNSAMRKRTPGVQAASLAGILILLLGLTLFRAHQLATSPIVQGLGTTGAVVHSVDEPGENYSRVITAVEEAVDNRARAGISASERP</sequence>
<protein>
    <submittedName>
        <fullName evidence="9">Rhomboid family intramembrane serine protease</fullName>
    </submittedName>
</protein>
<dbReference type="Proteomes" id="UP001056336">
    <property type="component" value="Chromosome"/>
</dbReference>
<evidence type="ECO:0000256" key="7">
    <source>
        <dbReference type="SAM" id="Phobius"/>
    </source>
</evidence>
<name>A0ABY4QZP8_9ACTN</name>
<evidence type="ECO:0000256" key="2">
    <source>
        <dbReference type="ARBA" id="ARBA00009045"/>
    </source>
</evidence>
<feature type="domain" description="Peptidase S54 rhomboid" evidence="8">
    <location>
        <begin position="74"/>
        <end position="205"/>
    </location>
</feature>
<evidence type="ECO:0000256" key="1">
    <source>
        <dbReference type="ARBA" id="ARBA00004141"/>
    </source>
</evidence>
<evidence type="ECO:0000256" key="4">
    <source>
        <dbReference type="ARBA" id="ARBA00022801"/>
    </source>
</evidence>
<dbReference type="InterPro" id="IPR050925">
    <property type="entry name" value="Rhomboid_protease_S54"/>
</dbReference>
<feature type="transmembrane region" description="Helical" evidence="7">
    <location>
        <begin position="21"/>
        <end position="42"/>
    </location>
</feature>
<feature type="transmembrane region" description="Helical" evidence="7">
    <location>
        <begin position="141"/>
        <end position="157"/>
    </location>
</feature>
<keyword evidence="4" id="KW-0378">Hydrolase</keyword>
<dbReference type="Pfam" id="PF01694">
    <property type="entry name" value="Rhomboid"/>
    <property type="match status" value="1"/>
</dbReference>
<feature type="transmembrane region" description="Helical" evidence="7">
    <location>
        <begin position="191"/>
        <end position="212"/>
    </location>
</feature>
<comment type="subcellular location">
    <subcellularLocation>
        <location evidence="1">Membrane</location>
        <topology evidence="1">Multi-pass membrane protein</topology>
    </subcellularLocation>
</comment>
<evidence type="ECO:0000256" key="6">
    <source>
        <dbReference type="ARBA" id="ARBA00023136"/>
    </source>
</evidence>
<feature type="transmembrane region" description="Helical" evidence="7">
    <location>
        <begin position="115"/>
        <end position="135"/>
    </location>
</feature>
<dbReference type="InterPro" id="IPR035952">
    <property type="entry name" value="Rhomboid-like_sf"/>
</dbReference>
<comment type="similarity">
    <text evidence="2">Belongs to the peptidase S54 family.</text>
</comment>
<organism evidence="9 10">
    <name type="scientific">Jatrophihabitans telluris</name>
    <dbReference type="NCBI Taxonomy" id="2038343"/>
    <lineage>
        <taxon>Bacteria</taxon>
        <taxon>Bacillati</taxon>
        <taxon>Actinomycetota</taxon>
        <taxon>Actinomycetes</taxon>
        <taxon>Jatrophihabitantales</taxon>
        <taxon>Jatrophihabitantaceae</taxon>
        <taxon>Jatrophihabitans</taxon>
    </lineage>
</organism>
<dbReference type="GO" id="GO:0008233">
    <property type="term" value="F:peptidase activity"/>
    <property type="evidence" value="ECO:0007669"/>
    <property type="project" value="UniProtKB-KW"/>
</dbReference>
<evidence type="ECO:0000313" key="10">
    <source>
        <dbReference type="Proteomes" id="UP001056336"/>
    </source>
</evidence>
<feature type="transmembrane region" description="Helical" evidence="7">
    <location>
        <begin position="84"/>
        <end position="103"/>
    </location>
</feature>
<dbReference type="Gene3D" id="1.20.1540.10">
    <property type="entry name" value="Rhomboid-like"/>
    <property type="match status" value="1"/>
</dbReference>
<gene>
    <name evidence="9" type="ORF">M6D93_00890</name>
</gene>
<keyword evidence="3 7" id="KW-0812">Transmembrane</keyword>